<evidence type="ECO:0000256" key="1">
    <source>
        <dbReference type="ARBA" id="ARBA00004123"/>
    </source>
</evidence>
<dbReference type="InterPro" id="IPR040661">
    <property type="entry name" value="LZ3wCH"/>
</dbReference>
<dbReference type="OrthoDB" id="273345at2759"/>
<dbReference type="Pfam" id="PF03962">
    <property type="entry name" value="Mnd1"/>
    <property type="match status" value="1"/>
</dbReference>
<keyword evidence="4 5" id="KW-0539">Nucleus</keyword>
<evidence type="ECO:0000313" key="9">
    <source>
        <dbReference type="EMBL" id="OQS55797.1"/>
    </source>
</evidence>
<dbReference type="Pfam" id="PF18517">
    <property type="entry name" value="LZ3wCH"/>
    <property type="match status" value="1"/>
</dbReference>
<comment type="similarity">
    <text evidence="2 5">Belongs to the MND1 family.</text>
</comment>
<dbReference type="PIRSF" id="PIRSF026991">
    <property type="entry name" value="Mnd1"/>
    <property type="match status" value="1"/>
</dbReference>
<evidence type="ECO:0000313" key="10">
    <source>
        <dbReference type="Proteomes" id="UP000192758"/>
    </source>
</evidence>
<reference evidence="9 10" key="1">
    <citation type="journal article" date="2017" name="Environ. Microbiol.">
        <title>Decay of the glycolytic pathway and adaptation to intranuclear parasitism within Enterocytozoonidae microsporidia.</title>
        <authorList>
            <person name="Wiredu Boakye D."/>
            <person name="Jaroenlak P."/>
            <person name="Prachumwat A."/>
            <person name="Williams T.A."/>
            <person name="Bateman K.S."/>
            <person name="Itsathitphaisarn O."/>
            <person name="Sritunyalucksana K."/>
            <person name="Paszkiewicz K.H."/>
            <person name="Moore K.A."/>
            <person name="Stentiford G.D."/>
            <person name="Williams B.A."/>
        </authorList>
    </citation>
    <scope>NUCLEOTIDE SEQUENCE [LARGE SCALE GENOMIC DNA]</scope>
    <source>
        <strain evidence="9 10">TH1</strain>
    </source>
</reference>
<name>A0A1W0E963_9MICR</name>
<evidence type="ECO:0000259" key="8">
    <source>
        <dbReference type="Pfam" id="PF18517"/>
    </source>
</evidence>
<dbReference type="GO" id="GO:0005634">
    <property type="term" value="C:nucleus"/>
    <property type="evidence" value="ECO:0007669"/>
    <property type="project" value="UniProtKB-SubCell"/>
</dbReference>
<keyword evidence="10" id="KW-1185">Reference proteome</keyword>
<protein>
    <recommendedName>
        <fullName evidence="5">Meiotic nuclear division protein 1</fullName>
    </recommendedName>
</protein>
<proteinExistence type="inferred from homology"/>
<dbReference type="GO" id="GO:0007131">
    <property type="term" value="P:reciprocal meiotic recombination"/>
    <property type="evidence" value="ECO:0007669"/>
    <property type="project" value="InterPro"/>
</dbReference>
<dbReference type="Proteomes" id="UP000192758">
    <property type="component" value="Unassembled WGS sequence"/>
</dbReference>
<dbReference type="InterPro" id="IPR005647">
    <property type="entry name" value="Mnd1"/>
</dbReference>
<sequence length="203" mass="24269">MAKRVSTEEKLQKIIEFFTSTSDVYVIKELEKKIPKQCNISAMLVKDLLTNLQNECKINVEKCGTSNYYWKFLFEKEHATQCKIEKTTDENNDLLRENKKIKEEITEMKNKRQDTEERRALVKEYTRLKTKKAELEKIKNLAGKYSKEQFEELKNVVKQYKNDINRFTDDIYTLQSHVCNKLNIDKNDFNKNFQIPEDLDYVE</sequence>
<comment type="caution">
    <text evidence="9">The sequence shown here is derived from an EMBL/GenBank/DDBJ whole genome shotgun (WGS) entry which is preliminary data.</text>
</comment>
<comment type="subcellular location">
    <subcellularLocation>
        <location evidence="1 5">Nucleus</location>
    </subcellularLocation>
</comment>
<gene>
    <name evidence="9" type="primary">MND1</name>
    <name evidence="9" type="ORF">EHP00_1620</name>
</gene>
<evidence type="ECO:0000259" key="7">
    <source>
        <dbReference type="Pfam" id="PF03962"/>
    </source>
</evidence>
<dbReference type="VEuPathDB" id="MicrosporidiaDB:EHP00_1620"/>
<accession>A0A1W0E963</accession>
<dbReference type="GO" id="GO:0003690">
    <property type="term" value="F:double-stranded DNA binding"/>
    <property type="evidence" value="ECO:0007669"/>
    <property type="project" value="InterPro"/>
</dbReference>
<dbReference type="AlphaFoldDB" id="A0A1W0E963"/>
<feature type="domain" description="Mnd1 HTH" evidence="7">
    <location>
        <begin position="14"/>
        <end position="72"/>
    </location>
</feature>
<evidence type="ECO:0000256" key="6">
    <source>
        <dbReference type="SAM" id="Coils"/>
    </source>
</evidence>
<evidence type="ECO:0000256" key="3">
    <source>
        <dbReference type="ARBA" id="ARBA00023054"/>
    </source>
</evidence>
<dbReference type="EMBL" id="MNPJ01000002">
    <property type="protein sequence ID" value="OQS55797.1"/>
    <property type="molecule type" value="Genomic_DNA"/>
</dbReference>
<feature type="coiled-coil region" evidence="6">
    <location>
        <begin position="84"/>
        <end position="170"/>
    </location>
</feature>
<evidence type="ECO:0000256" key="4">
    <source>
        <dbReference type="ARBA" id="ARBA00023242"/>
    </source>
</evidence>
<evidence type="ECO:0000256" key="2">
    <source>
        <dbReference type="ARBA" id="ARBA00005981"/>
    </source>
</evidence>
<feature type="domain" description="Leucine zipper with capping helix" evidence="8">
    <location>
        <begin position="148"/>
        <end position="202"/>
    </location>
</feature>
<organism evidence="9 10">
    <name type="scientific">Ecytonucleospora hepatopenaei</name>
    <dbReference type="NCBI Taxonomy" id="646526"/>
    <lineage>
        <taxon>Eukaryota</taxon>
        <taxon>Fungi</taxon>
        <taxon>Fungi incertae sedis</taxon>
        <taxon>Microsporidia</taxon>
        <taxon>Enterocytozoonidae</taxon>
        <taxon>Ecytonucleospora</taxon>
    </lineage>
</organism>
<dbReference type="STRING" id="646526.A0A1W0E963"/>
<keyword evidence="3 6" id="KW-0175">Coiled coil</keyword>
<dbReference type="InterPro" id="IPR040453">
    <property type="entry name" value="Mnd1_HTH"/>
</dbReference>
<evidence type="ECO:0000256" key="5">
    <source>
        <dbReference type="PIRNR" id="PIRNR026991"/>
    </source>
</evidence>
<comment type="function">
    <text evidence="5">Required for proper homologous chromosome pairing and efficient cross-over and intragenic recombination during meiosis.</text>
</comment>